<proteinExistence type="predicted"/>
<dbReference type="PANTHER" id="PTHR33604">
    <property type="entry name" value="OSJNBA0004B13.7 PROTEIN"/>
    <property type="match status" value="1"/>
</dbReference>
<evidence type="ECO:0000256" key="1">
    <source>
        <dbReference type="SAM" id="Phobius"/>
    </source>
</evidence>
<organism evidence="2 3">
    <name type="scientific">Aspergillus sclerotialis</name>
    <dbReference type="NCBI Taxonomy" id="2070753"/>
    <lineage>
        <taxon>Eukaryota</taxon>
        <taxon>Fungi</taxon>
        <taxon>Dikarya</taxon>
        <taxon>Ascomycota</taxon>
        <taxon>Pezizomycotina</taxon>
        <taxon>Eurotiomycetes</taxon>
        <taxon>Eurotiomycetidae</taxon>
        <taxon>Eurotiales</taxon>
        <taxon>Aspergillaceae</taxon>
        <taxon>Aspergillus</taxon>
        <taxon>Aspergillus subgen. Polypaecilum</taxon>
    </lineage>
</organism>
<keyword evidence="1" id="KW-0472">Membrane</keyword>
<evidence type="ECO:0000313" key="2">
    <source>
        <dbReference type="EMBL" id="RJE23582.1"/>
    </source>
</evidence>
<sequence length="692" mass="79006">MKPSTRHFWADEELGKKDDDYKLRSDKLHSWRPQQWRPSRMPRRLLLMLAVAYLIYIFFHSISTDLTPAAERYKYRGTQSQQKSSQWPFSISTPAVVSQHGPPPRDESQAGNRDDFYYDGHIIFNSLGNSLLRFQKQSDRHFVKHAVVFAASSLRGVSDLLPLACRMANRTINNVHFVLMGRNGVSIEGIQYVNGIHDSDCPVHWHDSRPDYARWSTDDRMERAVVAGLSYVESYIHPDAIITQGESLEDAFFLKGTQRKTRDNGVPYIVLPSSSTNLIWLSTLDSTALRGSYHTISSIGTHLLTALAIVWNDVRIEILLHAPAESSGSLIRLIKSLENADYLGLPPTLTIELPPRPDPHLLHFLEKMKWPLHLSGKVTVRRRVRPHAMNAAESALRTTEAFYPRNPNTSHLLLLSPQVELAPSFYHYLLYSSLKYRRSSQEETSSKLLGISLELPSSKPTDNKPFTALRQKEANRDIKTEGTLPHFLWQAPNSNAAMYFGDKWAEFHSFLSTRLAIQEKETGTASHEEIISRKRPTLMEFILEFIRAKGYYMLYPSFPRKGIYPLATVHKELYHSPEEFFHSDSSNLLETPAPYVEGLAEPLTTEFVGEAEPGERPLSQASTIIPLLAEYEAGLPEISTLPLLSYRGERLSSEIYRQDTEEYARKFRIRYGGCHDSHSGYQNSYDLFCMNE</sequence>
<name>A0A3A2ZKB2_9EURO</name>
<dbReference type="PANTHER" id="PTHR33604:SF3">
    <property type="entry name" value="OSJNBA0004B13.7 PROTEIN"/>
    <property type="match status" value="1"/>
</dbReference>
<comment type="caution">
    <text evidence="2">The sequence shown here is derived from an EMBL/GenBank/DDBJ whole genome shotgun (WGS) entry which is preliminary data.</text>
</comment>
<keyword evidence="1" id="KW-0812">Transmembrane</keyword>
<keyword evidence="1" id="KW-1133">Transmembrane helix</keyword>
<dbReference type="AlphaFoldDB" id="A0A3A2ZKB2"/>
<protein>
    <submittedName>
        <fullName evidence="2">Uncharacterized protein</fullName>
    </submittedName>
</protein>
<dbReference type="EMBL" id="MVGC01000114">
    <property type="protein sequence ID" value="RJE23582.1"/>
    <property type="molecule type" value="Genomic_DNA"/>
</dbReference>
<feature type="transmembrane region" description="Helical" evidence="1">
    <location>
        <begin position="45"/>
        <end position="62"/>
    </location>
</feature>
<gene>
    <name evidence="2" type="ORF">PHISCL_04082</name>
</gene>
<dbReference type="OrthoDB" id="5397682at2759"/>
<reference evidence="3" key="1">
    <citation type="submission" date="2017-02" db="EMBL/GenBank/DDBJ databases">
        <authorList>
            <person name="Tafer H."/>
            <person name="Lopandic K."/>
        </authorList>
    </citation>
    <scope>NUCLEOTIDE SEQUENCE [LARGE SCALE GENOMIC DNA]</scope>
    <source>
        <strain evidence="3">CBS 366.77</strain>
    </source>
</reference>
<evidence type="ECO:0000313" key="3">
    <source>
        <dbReference type="Proteomes" id="UP000266188"/>
    </source>
</evidence>
<keyword evidence="3" id="KW-1185">Reference proteome</keyword>
<dbReference type="Proteomes" id="UP000266188">
    <property type="component" value="Unassembled WGS sequence"/>
</dbReference>
<dbReference type="STRING" id="2070753.A0A3A2ZKB2"/>
<accession>A0A3A2ZKB2</accession>